<evidence type="ECO:0000256" key="3">
    <source>
        <dbReference type="ARBA" id="ARBA00004496"/>
    </source>
</evidence>
<dbReference type="InterPro" id="IPR029057">
    <property type="entry name" value="PRTase-like"/>
</dbReference>
<keyword evidence="9 11" id="KW-0808">Transferase</keyword>
<dbReference type="GO" id="GO:0003999">
    <property type="term" value="F:adenine phosphoribosyltransferase activity"/>
    <property type="evidence" value="ECO:0007669"/>
    <property type="project" value="UniProtKB-EC"/>
</dbReference>
<name>A0ABR8UEV6_9GAMM</name>
<comment type="catalytic activity">
    <reaction evidence="1 11">
        <text>AMP + diphosphate = 5-phospho-alpha-D-ribose 1-diphosphate + adenine</text>
        <dbReference type="Rhea" id="RHEA:16609"/>
        <dbReference type="ChEBI" id="CHEBI:16708"/>
        <dbReference type="ChEBI" id="CHEBI:33019"/>
        <dbReference type="ChEBI" id="CHEBI:58017"/>
        <dbReference type="ChEBI" id="CHEBI:456215"/>
        <dbReference type="EC" id="2.4.2.7"/>
    </reaction>
</comment>
<keyword evidence="14" id="KW-1185">Reference proteome</keyword>
<dbReference type="NCBIfam" id="NF002634">
    <property type="entry name" value="PRK02304.1-3"/>
    <property type="match status" value="1"/>
</dbReference>
<dbReference type="InterPro" id="IPR000836">
    <property type="entry name" value="PRTase_dom"/>
</dbReference>
<evidence type="ECO:0000256" key="8">
    <source>
        <dbReference type="ARBA" id="ARBA00022676"/>
    </source>
</evidence>
<dbReference type="PANTHER" id="PTHR32315:SF3">
    <property type="entry name" value="ADENINE PHOSPHORIBOSYLTRANSFERASE"/>
    <property type="match status" value="1"/>
</dbReference>
<dbReference type="SUPFAM" id="SSF53271">
    <property type="entry name" value="PRTase-like"/>
    <property type="match status" value="1"/>
</dbReference>
<keyword evidence="10 11" id="KW-0660">Purine salvage</keyword>
<dbReference type="RefSeq" id="WP_191727838.1">
    <property type="nucleotide sequence ID" value="NZ_JACSQJ010000001.1"/>
</dbReference>
<keyword evidence="7 11" id="KW-0963">Cytoplasm</keyword>
<evidence type="ECO:0000256" key="10">
    <source>
        <dbReference type="ARBA" id="ARBA00022726"/>
    </source>
</evidence>
<dbReference type="Proteomes" id="UP000647183">
    <property type="component" value="Unassembled WGS sequence"/>
</dbReference>
<comment type="function">
    <text evidence="2 11">Catalyzes a salvage reaction resulting in the formation of AMP, that is energically less costly than de novo synthesis.</text>
</comment>
<gene>
    <name evidence="11" type="primary">apt</name>
    <name evidence="13" type="ORF">H9645_00775</name>
</gene>
<comment type="similarity">
    <text evidence="5 11">Belongs to the purine/pyrimidine phosphoribosyltransferase family.</text>
</comment>
<organism evidence="13 14">
    <name type="scientific">Luteimonas colneyensis</name>
    <dbReference type="NCBI Taxonomy" id="2762230"/>
    <lineage>
        <taxon>Bacteria</taxon>
        <taxon>Pseudomonadati</taxon>
        <taxon>Pseudomonadota</taxon>
        <taxon>Gammaproteobacteria</taxon>
        <taxon>Lysobacterales</taxon>
        <taxon>Lysobacteraceae</taxon>
        <taxon>Luteimonas</taxon>
    </lineage>
</organism>
<evidence type="ECO:0000256" key="6">
    <source>
        <dbReference type="ARBA" id="ARBA00011893"/>
    </source>
</evidence>
<dbReference type="EC" id="2.4.2.7" evidence="6 11"/>
<accession>A0ABR8UEV6</accession>
<reference evidence="13 14" key="1">
    <citation type="submission" date="2020-08" db="EMBL/GenBank/DDBJ databases">
        <title>A Genomic Blueprint of the Chicken Gut Microbiome.</title>
        <authorList>
            <person name="Gilroy R."/>
            <person name="Ravi A."/>
            <person name="Getino M."/>
            <person name="Pursley I."/>
            <person name="Horton D.L."/>
            <person name="Alikhan N.-F."/>
            <person name="Baker D."/>
            <person name="Gharbi K."/>
            <person name="Hall N."/>
            <person name="Watson M."/>
            <person name="Adriaenssens E.M."/>
            <person name="Foster-Nyarko E."/>
            <person name="Jarju S."/>
            <person name="Secka A."/>
            <person name="Antonio M."/>
            <person name="Oren A."/>
            <person name="Chaudhuri R."/>
            <person name="La Ragione R.M."/>
            <person name="Hildebrand F."/>
            <person name="Pallen M.J."/>
        </authorList>
    </citation>
    <scope>NUCLEOTIDE SEQUENCE [LARGE SCALE GENOMIC DNA]</scope>
    <source>
        <strain evidence="13 14">Sa2BVA3</strain>
    </source>
</reference>
<evidence type="ECO:0000256" key="5">
    <source>
        <dbReference type="ARBA" id="ARBA00008391"/>
    </source>
</evidence>
<sequence>MKQWQALVRDIPDFPRPGILFKDITPVLADAEGFAAAVAAMVEPWREAGLDAVVGIESRGFILGAALAQALGTGFVPVRKPGRLPADTLSQDYALEYGTDRLEVHVDALPAGARVLLVDDVLATGGTLLAARSLMRRQGAEVAGATVLFEMLALGGRAHWDESVPLLAAAAY</sequence>
<evidence type="ECO:0000256" key="2">
    <source>
        <dbReference type="ARBA" id="ARBA00003968"/>
    </source>
</evidence>
<dbReference type="PANTHER" id="PTHR32315">
    <property type="entry name" value="ADENINE PHOSPHORIBOSYLTRANSFERASE"/>
    <property type="match status" value="1"/>
</dbReference>
<dbReference type="CDD" id="cd06223">
    <property type="entry name" value="PRTases_typeI"/>
    <property type="match status" value="1"/>
</dbReference>
<dbReference type="Gene3D" id="3.40.50.2020">
    <property type="match status" value="1"/>
</dbReference>
<dbReference type="EMBL" id="JACSQJ010000001">
    <property type="protein sequence ID" value="MBD7986560.1"/>
    <property type="molecule type" value="Genomic_DNA"/>
</dbReference>
<comment type="subunit">
    <text evidence="11">Homodimer.</text>
</comment>
<evidence type="ECO:0000256" key="9">
    <source>
        <dbReference type="ARBA" id="ARBA00022679"/>
    </source>
</evidence>
<comment type="pathway">
    <text evidence="4 11">Purine metabolism; AMP biosynthesis via salvage pathway; AMP from adenine: step 1/1.</text>
</comment>
<evidence type="ECO:0000256" key="1">
    <source>
        <dbReference type="ARBA" id="ARBA00000868"/>
    </source>
</evidence>
<feature type="domain" description="Phosphoribosyltransferase" evidence="12">
    <location>
        <begin position="49"/>
        <end position="150"/>
    </location>
</feature>
<evidence type="ECO:0000259" key="12">
    <source>
        <dbReference type="Pfam" id="PF00156"/>
    </source>
</evidence>
<evidence type="ECO:0000313" key="13">
    <source>
        <dbReference type="EMBL" id="MBD7986560.1"/>
    </source>
</evidence>
<dbReference type="HAMAP" id="MF_00004">
    <property type="entry name" value="Aden_phosphoribosyltr"/>
    <property type="match status" value="1"/>
</dbReference>
<proteinExistence type="inferred from homology"/>
<comment type="caution">
    <text evidence="13">The sequence shown here is derived from an EMBL/GenBank/DDBJ whole genome shotgun (WGS) entry which is preliminary data.</text>
</comment>
<dbReference type="Pfam" id="PF00156">
    <property type="entry name" value="Pribosyltran"/>
    <property type="match status" value="1"/>
</dbReference>
<evidence type="ECO:0000256" key="11">
    <source>
        <dbReference type="HAMAP-Rule" id="MF_00004"/>
    </source>
</evidence>
<evidence type="ECO:0000313" key="14">
    <source>
        <dbReference type="Proteomes" id="UP000647183"/>
    </source>
</evidence>
<evidence type="ECO:0000256" key="7">
    <source>
        <dbReference type="ARBA" id="ARBA00022490"/>
    </source>
</evidence>
<comment type="subcellular location">
    <subcellularLocation>
        <location evidence="3 11">Cytoplasm</location>
    </subcellularLocation>
</comment>
<dbReference type="NCBIfam" id="NF002636">
    <property type="entry name" value="PRK02304.1-5"/>
    <property type="match status" value="1"/>
</dbReference>
<dbReference type="InterPro" id="IPR050054">
    <property type="entry name" value="UPRTase/APRTase"/>
</dbReference>
<dbReference type="NCBIfam" id="TIGR01090">
    <property type="entry name" value="apt"/>
    <property type="match status" value="1"/>
</dbReference>
<protein>
    <recommendedName>
        <fullName evidence="6 11">Adenine phosphoribosyltransferase</fullName>
        <shortName evidence="11">APRT</shortName>
        <ecNumber evidence="6 11">2.4.2.7</ecNumber>
    </recommendedName>
</protein>
<dbReference type="InterPro" id="IPR005764">
    <property type="entry name" value="Ade_phspho_trans"/>
</dbReference>
<keyword evidence="8 11" id="KW-0328">Glycosyltransferase</keyword>
<evidence type="ECO:0000256" key="4">
    <source>
        <dbReference type="ARBA" id="ARBA00004659"/>
    </source>
</evidence>